<dbReference type="EMBL" id="LSSN01002842">
    <property type="protein sequence ID" value="OMJ14942.1"/>
    <property type="molecule type" value="Genomic_DNA"/>
</dbReference>
<comment type="caution">
    <text evidence="1">The sequence shown here is derived from an EMBL/GenBank/DDBJ whole genome shotgun (WGS) entry which is preliminary data.</text>
</comment>
<evidence type="ECO:0000313" key="1">
    <source>
        <dbReference type="EMBL" id="OMJ14942.1"/>
    </source>
</evidence>
<dbReference type="Gene3D" id="3.40.50.1110">
    <property type="entry name" value="SGNH hydrolase"/>
    <property type="match status" value="1"/>
</dbReference>
<sequence>MFTYDGYMNDVIIAFGDSITELGQDPRMNGWVSQLSNYYIRKLEVINRGYSGYNTENGWSVFSRMFPKSRGDVGCERMKFSSTERYKTAENLDKRVELEIGTSESNRARTKLVIIFLGTNDASFPVVSQHVSLENFKTNIHKMISLLSDPSSDRYSPDTRILLISPPPISESMWDKTLAEDGFHIKFKSNDLTKEYSDKIVEIGKQRGIPTIDTWTSFMKEISSIREKKFGNPNLDNLSEQSYDDASYGFEELLLDGLHLSKKGNDKVFKMIVDKINECIPELRRETLDRCMPGIDSFFSINLQ</sequence>
<dbReference type="InterPro" id="IPR036514">
    <property type="entry name" value="SGNH_hydro_sf"/>
</dbReference>
<reference evidence="1 2" key="1">
    <citation type="submission" date="2017-01" db="EMBL/GenBank/DDBJ databases">
        <authorList>
            <person name="Mah S.A."/>
            <person name="Swanson W.J."/>
            <person name="Moy G.W."/>
            <person name="Vacquier V.D."/>
        </authorList>
    </citation>
    <scope>NUCLEOTIDE SEQUENCE [LARGE SCALE GENOMIC DNA]</scope>
    <source>
        <strain evidence="1 2">GSMNP</strain>
    </source>
</reference>
<dbReference type="STRING" id="133412.A0A1R1XJX2"/>
<dbReference type="InterPro" id="IPR001087">
    <property type="entry name" value="GDSL"/>
</dbReference>
<accession>A0A1R1XJX2</accession>
<gene>
    <name evidence="1" type="ORF">AYI70_g7589</name>
</gene>
<dbReference type="PANTHER" id="PTHR14209">
    <property type="entry name" value="ISOAMYL ACETATE-HYDROLYZING ESTERASE 1"/>
    <property type="match status" value="1"/>
</dbReference>
<dbReference type="OrthoDB" id="671439at2759"/>
<dbReference type="Pfam" id="PF00657">
    <property type="entry name" value="Lipase_GDSL"/>
    <property type="match status" value="1"/>
</dbReference>
<name>A0A1R1XJX2_9FUNG</name>
<evidence type="ECO:0000313" key="2">
    <source>
        <dbReference type="Proteomes" id="UP000187283"/>
    </source>
</evidence>
<dbReference type="SUPFAM" id="SSF52266">
    <property type="entry name" value="SGNH hydrolase"/>
    <property type="match status" value="1"/>
</dbReference>
<dbReference type="GO" id="GO:0016788">
    <property type="term" value="F:hydrolase activity, acting on ester bonds"/>
    <property type="evidence" value="ECO:0007669"/>
    <property type="project" value="InterPro"/>
</dbReference>
<organism evidence="1 2">
    <name type="scientific">Smittium culicis</name>
    <dbReference type="NCBI Taxonomy" id="133412"/>
    <lineage>
        <taxon>Eukaryota</taxon>
        <taxon>Fungi</taxon>
        <taxon>Fungi incertae sedis</taxon>
        <taxon>Zoopagomycota</taxon>
        <taxon>Kickxellomycotina</taxon>
        <taxon>Harpellomycetes</taxon>
        <taxon>Harpellales</taxon>
        <taxon>Legeriomycetaceae</taxon>
        <taxon>Smittium</taxon>
    </lineage>
</organism>
<dbReference type="InterPro" id="IPR045136">
    <property type="entry name" value="Iah1-like"/>
</dbReference>
<proteinExistence type="predicted"/>
<protein>
    <submittedName>
        <fullName evidence="1">Isoamyl acetate-hydrolyzing esterase 1-like protein</fullName>
    </submittedName>
</protein>
<dbReference type="AlphaFoldDB" id="A0A1R1XJX2"/>
<dbReference type="Proteomes" id="UP000187283">
    <property type="component" value="Unassembled WGS sequence"/>
</dbReference>
<dbReference type="PANTHER" id="PTHR14209:SF19">
    <property type="entry name" value="ISOAMYL ACETATE-HYDROLYZING ESTERASE 1 HOMOLOG"/>
    <property type="match status" value="1"/>
</dbReference>
<keyword evidence="2" id="KW-1185">Reference proteome</keyword>
<dbReference type="CDD" id="cd01838">
    <property type="entry name" value="Isoamyl_acetate_hydrolase_like"/>
    <property type="match status" value="1"/>
</dbReference>